<organism evidence="3 4">
    <name type="scientific">Talaromyces rugulosus</name>
    <name type="common">Penicillium rugulosum</name>
    <dbReference type="NCBI Taxonomy" id="121627"/>
    <lineage>
        <taxon>Eukaryota</taxon>
        <taxon>Fungi</taxon>
        <taxon>Dikarya</taxon>
        <taxon>Ascomycota</taxon>
        <taxon>Pezizomycotina</taxon>
        <taxon>Eurotiomycetes</taxon>
        <taxon>Eurotiomycetidae</taxon>
        <taxon>Eurotiales</taxon>
        <taxon>Trichocomaceae</taxon>
        <taxon>Talaromyces</taxon>
        <taxon>Talaromyces sect. Islandici</taxon>
    </lineage>
</organism>
<dbReference type="Pfam" id="PF00149">
    <property type="entry name" value="Metallophos"/>
    <property type="match status" value="1"/>
</dbReference>
<evidence type="ECO:0000313" key="4">
    <source>
        <dbReference type="Proteomes" id="UP000509510"/>
    </source>
</evidence>
<feature type="region of interest" description="Disordered" evidence="1">
    <location>
        <begin position="166"/>
        <end position="186"/>
    </location>
</feature>
<dbReference type="Gene3D" id="3.60.21.10">
    <property type="match status" value="1"/>
</dbReference>
<dbReference type="PANTHER" id="PTHR12905:SF0">
    <property type="entry name" value="CALCINEURIN-LIKE PHOSPHOESTERASE DOMAIN-CONTAINING PROTEIN"/>
    <property type="match status" value="1"/>
</dbReference>
<evidence type="ECO:0000256" key="1">
    <source>
        <dbReference type="SAM" id="MobiDB-lite"/>
    </source>
</evidence>
<dbReference type="PANTHER" id="PTHR12905">
    <property type="entry name" value="METALLOPHOSPHOESTERASE"/>
    <property type="match status" value="1"/>
</dbReference>
<dbReference type="CDD" id="cd07379">
    <property type="entry name" value="MPP_239FB"/>
    <property type="match status" value="1"/>
</dbReference>
<reference evidence="4" key="1">
    <citation type="submission" date="2020-06" db="EMBL/GenBank/DDBJ databases">
        <title>A chromosome-scale genome assembly of Talaromyces rugulosus W13939.</title>
        <authorList>
            <person name="Wang B."/>
            <person name="Guo L."/>
            <person name="Ye K."/>
            <person name="Wang L."/>
        </authorList>
    </citation>
    <scope>NUCLEOTIDE SEQUENCE [LARGE SCALE GENOMIC DNA]</scope>
    <source>
        <strain evidence="4">W13939</strain>
    </source>
</reference>
<gene>
    <name evidence="3" type="ORF">TRUGW13939_00523</name>
</gene>
<evidence type="ECO:0000259" key="2">
    <source>
        <dbReference type="Pfam" id="PF00149"/>
    </source>
</evidence>
<dbReference type="EMBL" id="CP055898">
    <property type="protein sequence ID" value="QKX53444.1"/>
    <property type="molecule type" value="Genomic_DNA"/>
</dbReference>
<feature type="domain" description="Calcineurin-like phosphoesterase" evidence="2">
    <location>
        <begin position="12"/>
        <end position="242"/>
    </location>
</feature>
<accession>A0A7H8QHJ6</accession>
<sequence length="320" mass="35841">MDPTTQKSIKTRICMISDTHTKTPHPSPCTDKAYRHPLPKADVLLHAGDLTQIGRLPEHELMVGMLKQADAELKLVIAGNHDISLDKKYYARRGAARHGSARVEDPDEIKSLYTNDEARQAGIVYMEEEVKTFELKNGARFTVYASPYTPEFCGWAFAYERNEDRFNLPDSSSPPQQVEGGKKFQASNPVPSFPEVDIMLTHGPPLGILDQVVYGKRVGCEHLLKACTRARPRLHVFGHIHEGFGAVRHNWVTSTTETIPQDSETVREQRSCYYNIGNDGENQPLVFGEETLFVNASVVTVRYHADNAPWVVDLDLPAVS</sequence>
<dbReference type="GeneID" id="55988036"/>
<dbReference type="InterPro" id="IPR051693">
    <property type="entry name" value="UPF0046_metallophosphoest"/>
</dbReference>
<dbReference type="OrthoDB" id="630188at2759"/>
<dbReference type="InterPro" id="IPR004843">
    <property type="entry name" value="Calcineurin-like_PHP"/>
</dbReference>
<name>A0A7H8QHJ6_TALRU</name>
<evidence type="ECO:0000313" key="3">
    <source>
        <dbReference type="EMBL" id="QKX53444.1"/>
    </source>
</evidence>
<dbReference type="GO" id="GO:0016787">
    <property type="term" value="F:hydrolase activity"/>
    <property type="evidence" value="ECO:0007669"/>
    <property type="project" value="InterPro"/>
</dbReference>
<protein>
    <recommendedName>
        <fullName evidence="2">Calcineurin-like phosphoesterase domain-containing protein</fullName>
    </recommendedName>
</protein>
<dbReference type="RefSeq" id="XP_035339623.1">
    <property type="nucleotide sequence ID" value="XM_035483730.1"/>
</dbReference>
<dbReference type="InterPro" id="IPR029052">
    <property type="entry name" value="Metallo-depent_PP-like"/>
</dbReference>
<keyword evidence="4" id="KW-1185">Reference proteome</keyword>
<proteinExistence type="predicted"/>
<dbReference type="SUPFAM" id="SSF56300">
    <property type="entry name" value="Metallo-dependent phosphatases"/>
    <property type="match status" value="1"/>
</dbReference>
<dbReference type="AlphaFoldDB" id="A0A7H8QHJ6"/>
<dbReference type="KEGG" id="trg:TRUGW13939_00523"/>
<dbReference type="Proteomes" id="UP000509510">
    <property type="component" value="Chromosome I"/>
</dbReference>